<proteinExistence type="predicted"/>
<evidence type="ECO:0000313" key="3">
    <source>
        <dbReference type="Proteomes" id="UP000516437"/>
    </source>
</evidence>
<dbReference type="AlphaFoldDB" id="A0A6A1UGN2"/>
<accession>A0A6A1UGN2</accession>
<protein>
    <submittedName>
        <fullName evidence="2">Uncharacterized protein</fullName>
    </submittedName>
</protein>
<sequence length="87" mass="9503">MKLHHNLPQVHTELDSQQLSQLLSGSVGDNAVAVVSASRKKTPRAQTPYNEPPATESMETHPARKNTRLPSTTSTLATTRIASLIRM</sequence>
<evidence type="ECO:0000256" key="1">
    <source>
        <dbReference type="SAM" id="MobiDB-lite"/>
    </source>
</evidence>
<reference evidence="2 3" key="1">
    <citation type="journal article" date="2019" name="Plant Biotechnol. J.">
        <title>The red bayberry genome and genetic basis of sex determination.</title>
        <authorList>
            <person name="Jia H.M."/>
            <person name="Jia H.J."/>
            <person name="Cai Q.L."/>
            <person name="Wang Y."/>
            <person name="Zhao H.B."/>
            <person name="Yang W.F."/>
            <person name="Wang G.Y."/>
            <person name="Li Y.H."/>
            <person name="Zhan D.L."/>
            <person name="Shen Y.T."/>
            <person name="Niu Q.F."/>
            <person name="Chang L."/>
            <person name="Qiu J."/>
            <person name="Zhao L."/>
            <person name="Xie H.B."/>
            <person name="Fu W.Y."/>
            <person name="Jin J."/>
            <person name="Li X.W."/>
            <person name="Jiao Y."/>
            <person name="Zhou C.C."/>
            <person name="Tu T."/>
            <person name="Chai C.Y."/>
            <person name="Gao J.L."/>
            <person name="Fan L.J."/>
            <person name="van de Weg E."/>
            <person name="Wang J.Y."/>
            <person name="Gao Z.S."/>
        </authorList>
    </citation>
    <scope>NUCLEOTIDE SEQUENCE [LARGE SCALE GENOMIC DNA]</scope>
    <source>
        <tissue evidence="2">Leaves</tissue>
    </source>
</reference>
<dbReference type="EMBL" id="RXIC02000422">
    <property type="protein sequence ID" value="KAB1199714.1"/>
    <property type="molecule type" value="Genomic_DNA"/>
</dbReference>
<organism evidence="2 3">
    <name type="scientific">Morella rubra</name>
    <name type="common">Chinese bayberry</name>
    <dbReference type="NCBI Taxonomy" id="262757"/>
    <lineage>
        <taxon>Eukaryota</taxon>
        <taxon>Viridiplantae</taxon>
        <taxon>Streptophyta</taxon>
        <taxon>Embryophyta</taxon>
        <taxon>Tracheophyta</taxon>
        <taxon>Spermatophyta</taxon>
        <taxon>Magnoliopsida</taxon>
        <taxon>eudicotyledons</taxon>
        <taxon>Gunneridae</taxon>
        <taxon>Pentapetalae</taxon>
        <taxon>rosids</taxon>
        <taxon>fabids</taxon>
        <taxon>Fagales</taxon>
        <taxon>Myricaceae</taxon>
        <taxon>Morella</taxon>
    </lineage>
</organism>
<comment type="caution">
    <text evidence="2">The sequence shown here is derived from an EMBL/GenBank/DDBJ whole genome shotgun (WGS) entry which is preliminary data.</text>
</comment>
<name>A0A6A1UGN2_9ROSI</name>
<evidence type="ECO:0000313" key="2">
    <source>
        <dbReference type="EMBL" id="KAB1199714.1"/>
    </source>
</evidence>
<gene>
    <name evidence="2" type="ORF">CJ030_MR0G015016</name>
</gene>
<keyword evidence="3" id="KW-1185">Reference proteome</keyword>
<dbReference type="Proteomes" id="UP000516437">
    <property type="component" value="Unassembled WGS sequence"/>
</dbReference>
<feature type="region of interest" description="Disordered" evidence="1">
    <location>
        <begin position="36"/>
        <end position="72"/>
    </location>
</feature>